<reference evidence="2 3" key="1">
    <citation type="submission" date="2019-09" db="EMBL/GenBank/DDBJ databases">
        <authorList>
            <person name="Chandra G."/>
            <person name="Truman W A."/>
        </authorList>
    </citation>
    <scope>NUCLEOTIDE SEQUENCE [LARGE SCALE GENOMIC DNA]</scope>
    <source>
        <strain evidence="2">PS928</strain>
    </source>
</reference>
<evidence type="ECO:0000313" key="3">
    <source>
        <dbReference type="Proteomes" id="UP000381378"/>
    </source>
</evidence>
<accession>A0A5E7VDF3</accession>
<dbReference type="Proteomes" id="UP000381378">
    <property type="component" value="Unassembled WGS sequence"/>
</dbReference>
<dbReference type="EMBL" id="CABVJF010000023">
    <property type="protein sequence ID" value="VVQ20626.1"/>
    <property type="molecule type" value="Genomic_DNA"/>
</dbReference>
<evidence type="ECO:0000256" key="1">
    <source>
        <dbReference type="SAM" id="MobiDB-lite"/>
    </source>
</evidence>
<gene>
    <name evidence="2" type="ORF">PS928_05031</name>
</gene>
<protein>
    <submittedName>
        <fullName evidence="2">Uncharacterized protein</fullName>
    </submittedName>
</protein>
<dbReference type="AlphaFoldDB" id="A0A5E7VDF3"/>
<name>A0A5E7VDF3_PSEFL</name>
<feature type="region of interest" description="Disordered" evidence="1">
    <location>
        <begin position="36"/>
        <end position="55"/>
    </location>
</feature>
<sequence>MPKRNQPKPPCFNGDAALLVDGTQVAERKGIHATLNDDSMLTGNGGRGGRNEGAALPPDYQVALRVGVEFQRIDIEWLG</sequence>
<proteinExistence type="predicted"/>
<dbReference type="RefSeq" id="WP_150787550.1">
    <property type="nucleotide sequence ID" value="NZ_CABVJF010000023.1"/>
</dbReference>
<organism evidence="2 3">
    <name type="scientific">Pseudomonas fluorescens</name>
    <dbReference type="NCBI Taxonomy" id="294"/>
    <lineage>
        <taxon>Bacteria</taxon>
        <taxon>Pseudomonadati</taxon>
        <taxon>Pseudomonadota</taxon>
        <taxon>Gammaproteobacteria</taxon>
        <taxon>Pseudomonadales</taxon>
        <taxon>Pseudomonadaceae</taxon>
        <taxon>Pseudomonas</taxon>
    </lineage>
</organism>
<evidence type="ECO:0000313" key="2">
    <source>
        <dbReference type="EMBL" id="VVQ20626.1"/>
    </source>
</evidence>